<dbReference type="SMART" id="SM00345">
    <property type="entry name" value="HTH_GNTR"/>
    <property type="match status" value="1"/>
</dbReference>
<keyword evidence="2" id="KW-0663">Pyridoxal phosphate</keyword>
<evidence type="ECO:0000256" key="5">
    <source>
        <dbReference type="ARBA" id="ARBA00023163"/>
    </source>
</evidence>
<keyword evidence="3" id="KW-0805">Transcription regulation</keyword>
<evidence type="ECO:0000256" key="4">
    <source>
        <dbReference type="ARBA" id="ARBA00023125"/>
    </source>
</evidence>
<evidence type="ECO:0000256" key="1">
    <source>
        <dbReference type="ARBA" id="ARBA00005384"/>
    </source>
</evidence>
<keyword evidence="7" id="KW-0808">Transferase</keyword>
<evidence type="ECO:0000256" key="3">
    <source>
        <dbReference type="ARBA" id="ARBA00023015"/>
    </source>
</evidence>
<dbReference type="PANTHER" id="PTHR46577">
    <property type="entry name" value="HTH-TYPE TRANSCRIPTIONAL REGULATORY PROTEIN GABR"/>
    <property type="match status" value="1"/>
</dbReference>
<dbReference type="GO" id="GO:0008483">
    <property type="term" value="F:transaminase activity"/>
    <property type="evidence" value="ECO:0007669"/>
    <property type="project" value="UniProtKB-KW"/>
</dbReference>
<dbReference type="Pfam" id="PF00155">
    <property type="entry name" value="Aminotran_1_2"/>
    <property type="match status" value="1"/>
</dbReference>
<dbReference type="InterPro" id="IPR004839">
    <property type="entry name" value="Aminotransferase_I/II_large"/>
</dbReference>
<dbReference type="Proteomes" id="UP001596036">
    <property type="component" value="Unassembled WGS sequence"/>
</dbReference>
<sequence length="491" mass="53203">MNSQEPVFEFPIRFDEGDPGGRTRRLHEQLRAAILDGRLAAGAVLPSTRQAAAGLGIARNTVIAAYDLLVAEGYVLPRAGAKAVVADVDRLQRRGEARASVAADTRIAPHWRSTAAGSLAPRMLPPRSFRLGMPDHLQFPHEVWRRLMAQSLRTWSKTAFAYPPSQGIPVLREAIAKHVAFARAVACTAEDIVVTSGAQQAFDLLARLLVTPGKTRVAVEDPGYPPLRAAFAAAGATLVPVPVDDEGLCVEALPPGVQVISVTPSHQSPTGVALSLRRRLALLEYARAHDAVIVEDDYDGEFRYGGRPLDALQTLDRDARVFYIGTFSKSLFPSLRKGFVVVPTWARERFIAVKHVADAHCDTLTQSVLAAFIRDGHLARHVRRMRGIYARRREVLLEGIAHELSAWLVPIPSEAGLHLAARVRDPAQAGRIIAKTRQHAPGAIAAADYGFELPTVPAVVFGFGVIDEAAIVPALRKLRRALELPLAPLAG</sequence>
<keyword evidence="4" id="KW-0238">DNA-binding</keyword>
<dbReference type="PANTHER" id="PTHR46577:SF1">
    <property type="entry name" value="HTH-TYPE TRANSCRIPTIONAL REGULATORY PROTEIN GABR"/>
    <property type="match status" value="1"/>
</dbReference>
<keyword evidence="8" id="KW-1185">Reference proteome</keyword>
<comment type="caution">
    <text evidence="7">The sequence shown here is derived from an EMBL/GenBank/DDBJ whole genome shotgun (WGS) entry which is preliminary data.</text>
</comment>
<dbReference type="SUPFAM" id="SSF46785">
    <property type="entry name" value="Winged helix' DNA-binding domain"/>
    <property type="match status" value="1"/>
</dbReference>
<evidence type="ECO:0000313" key="7">
    <source>
        <dbReference type="EMBL" id="MFC5570406.1"/>
    </source>
</evidence>
<dbReference type="Pfam" id="PF00392">
    <property type="entry name" value="GntR"/>
    <property type="match status" value="1"/>
</dbReference>
<dbReference type="PROSITE" id="PS50949">
    <property type="entry name" value="HTH_GNTR"/>
    <property type="match status" value="1"/>
</dbReference>
<dbReference type="Gene3D" id="1.10.10.10">
    <property type="entry name" value="Winged helix-like DNA-binding domain superfamily/Winged helix DNA-binding domain"/>
    <property type="match status" value="1"/>
</dbReference>
<dbReference type="InterPro" id="IPR015424">
    <property type="entry name" value="PyrdxlP-dep_Trfase"/>
</dbReference>
<proteinExistence type="inferred from homology"/>
<dbReference type="InterPro" id="IPR000524">
    <property type="entry name" value="Tscrpt_reg_HTH_GntR"/>
</dbReference>
<dbReference type="InterPro" id="IPR015421">
    <property type="entry name" value="PyrdxlP-dep_Trfase_major"/>
</dbReference>
<keyword evidence="7" id="KW-0032">Aminotransferase</keyword>
<evidence type="ECO:0000256" key="2">
    <source>
        <dbReference type="ARBA" id="ARBA00022898"/>
    </source>
</evidence>
<evidence type="ECO:0000259" key="6">
    <source>
        <dbReference type="PROSITE" id="PS50949"/>
    </source>
</evidence>
<dbReference type="SUPFAM" id="SSF53383">
    <property type="entry name" value="PLP-dependent transferases"/>
    <property type="match status" value="1"/>
</dbReference>
<keyword evidence="5" id="KW-0804">Transcription</keyword>
<accession>A0ABW0SND7</accession>
<protein>
    <submittedName>
        <fullName evidence="7">PLP-dependent aminotransferase family protein</fullName>
    </submittedName>
</protein>
<dbReference type="InterPro" id="IPR051446">
    <property type="entry name" value="HTH_trans_reg/aminotransferase"/>
</dbReference>
<organism evidence="7 8">
    <name type="scientific">Lysobacter yangpyeongensis</name>
    <dbReference type="NCBI Taxonomy" id="346182"/>
    <lineage>
        <taxon>Bacteria</taxon>
        <taxon>Pseudomonadati</taxon>
        <taxon>Pseudomonadota</taxon>
        <taxon>Gammaproteobacteria</taxon>
        <taxon>Lysobacterales</taxon>
        <taxon>Lysobacteraceae</taxon>
        <taxon>Lysobacter</taxon>
    </lineage>
</organism>
<reference evidence="8" key="1">
    <citation type="journal article" date="2019" name="Int. J. Syst. Evol. Microbiol.">
        <title>The Global Catalogue of Microorganisms (GCM) 10K type strain sequencing project: providing services to taxonomists for standard genome sequencing and annotation.</title>
        <authorList>
            <consortium name="The Broad Institute Genomics Platform"/>
            <consortium name="The Broad Institute Genome Sequencing Center for Infectious Disease"/>
            <person name="Wu L."/>
            <person name="Ma J."/>
        </authorList>
    </citation>
    <scope>NUCLEOTIDE SEQUENCE [LARGE SCALE GENOMIC DNA]</scope>
    <source>
        <strain evidence="8">KACC 11407</strain>
    </source>
</reference>
<name>A0ABW0SND7_9GAMM</name>
<gene>
    <name evidence="7" type="ORF">ACFPN1_10085</name>
</gene>
<dbReference type="CDD" id="cd07377">
    <property type="entry name" value="WHTH_GntR"/>
    <property type="match status" value="1"/>
</dbReference>
<dbReference type="EMBL" id="JBHSNM010000002">
    <property type="protein sequence ID" value="MFC5570406.1"/>
    <property type="molecule type" value="Genomic_DNA"/>
</dbReference>
<dbReference type="InterPro" id="IPR036390">
    <property type="entry name" value="WH_DNA-bd_sf"/>
</dbReference>
<feature type="domain" description="HTH gntR-type" evidence="6">
    <location>
        <begin position="20"/>
        <end position="88"/>
    </location>
</feature>
<dbReference type="RefSeq" id="WP_386754776.1">
    <property type="nucleotide sequence ID" value="NZ_JBHSNM010000002.1"/>
</dbReference>
<dbReference type="InterPro" id="IPR036388">
    <property type="entry name" value="WH-like_DNA-bd_sf"/>
</dbReference>
<dbReference type="CDD" id="cd00609">
    <property type="entry name" value="AAT_like"/>
    <property type="match status" value="1"/>
</dbReference>
<evidence type="ECO:0000313" key="8">
    <source>
        <dbReference type="Proteomes" id="UP001596036"/>
    </source>
</evidence>
<comment type="similarity">
    <text evidence="1">In the C-terminal section; belongs to the class-I pyridoxal-phosphate-dependent aminotransferase family.</text>
</comment>
<dbReference type="Gene3D" id="3.40.640.10">
    <property type="entry name" value="Type I PLP-dependent aspartate aminotransferase-like (Major domain)"/>
    <property type="match status" value="1"/>
</dbReference>